<keyword evidence="1" id="KW-0472">Membrane</keyword>
<evidence type="ECO:0000256" key="1">
    <source>
        <dbReference type="SAM" id="Phobius"/>
    </source>
</evidence>
<dbReference type="EMBL" id="BDIP01004858">
    <property type="protein sequence ID" value="GIQ89260.1"/>
    <property type="molecule type" value="Genomic_DNA"/>
</dbReference>
<name>A0A9K3D7W8_9EUKA</name>
<comment type="caution">
    <text evidence="2">The sequence shown here is derived from an EMBL/GenBank/DDBJ whole genome shotgun (WGS) entry which is preliminary data.</text>
</comment>
<evidence type="ECO:0000313" key="3">
    <source>
        <dbReference type="Proteomes" id="UP000265618"/>
    </source>
</evidence>
<reference evidence="2 3" key="1">
    <citation type="journal article" date="2018" name="PLoS ONE">
        <title>The draft genome of Kipferlia bialata reveals reductive genome evolution in fornicate parasites.</title>
        <authorList>
            <person name="Tanifuji G."/>
            <person name="Takabayashi S."/>
            <person name="Kume K."/>
            <person name="Takagi M."/>
            <person name="Nakayama T."/>
            <person name="Kamikawa R."/>
            <person name="Inagaki Y."/>
            <person name="Hashimoto T."/>
        </authorList>
    </citation>
    <scope>NUCLEOTIDE SEQUENCE [LARGE SCALE GENOMIC DNA]</scope>
    <source>
        <strain evidence="2">NY0173</strain>
    </source>
</reference>
<evidence type="ECO:0000313" key="2">
    <source>
        <dbReference type="EMBL" id="GIQ89260.1"/>
    </source>
</evidence>
<accession>A0A9K3D7W8</accession>
<organism evidence="2 3">
    <name type="scientific">Kipferlia bialata</name>
    <dbReference type="NCBI Taxonomy" id="797122"/>
    <lineage>
        <taxon>Eukaryota</taxon>
        <taxon>Metamonada</taxon>
        <taxon>Carpediemonas-like organisms</taxon>
        <taxon>Kipferlia</taxon>
    </lineage>
</organism>
<proteinExistence type="predicted"/>
<dbReference type="Proteomes" id="UP000265618">
    <property type="component" value="Unassembled WGS sequence"/>
</dbReference>
<keyword evidence="3" id="KW-1185">Reference proteome</keyword>
<sequence length="383" mass="40802">MALPTLRCPEQDSFDVGGIPYVSVYKRKTVMGGMVTCCMALIYISLAISVAVLLIYTPSPDMPSDITADLPGDSLLDRQVMSTPISGLGAGTSTILNQWTLEHDNLYVTEVVGGDWGTTCVDYGLVKDLSFADTLQVMYAASAGVLPASVQSTPPTTSDTLRQEGCLGLATENCTLLGSKLPCSAAYSDDVLHNSITRSVMAYGCYRDDVGVYHHLTLLTMRLHSSIPQGDSPVYTLTWNPSDAYPLFGTQTSGIKQHVLPPAYNLVGVGSMGDISSPYRYLSEPDLGILVMCGWMPVLGYQSLVPGDDPSLSQCFGMDGVVLSSVHRIFGATDSTYSYAWDGAGRASTGVGPYPTVASTTLSDVGCRLTCGDDGNKCFYEGR</sequence>
<keyword evidence="1" id="KW-1133">Transmembrane helix</keyword>
<feature type="non-terminal residue" evidence="2">
    <location>
        <position position="1"/>
    </location>
</feature>
<protein>
    <submittedName>
        <fullName evidence="2">Uncharacterized protein</fullName>
    </submittedName>
</protein>
<dbReference type="AlphaFoldDB" id="A0A9K3D7W8"/>
<gene>
    <name evidence="2" type="ORF">KIPB_011685</name>
</gene>
<keyword evidence="1" id="KW-0812">Transmembrane</keyword>
<feature type="transmembrane region" description="Helical" evidence="1">
    <location>
        <begin position="33"/>
        <end position="56"/>
    </location>
</feature>